<evidence type="ECO:0000313" key="3">
    <source>
        <dbReference type="EMBL" id="VDO71278.1"/>
    </source>
</evidence>
<protein>
    <submittedName>
        <fullName evidence="3 5">Uncharacterized protein</fullName>
    </submittedName>
</protein>
<reference evidence="3 4" key="1">
    <citation type="submission" date="2018-11" db="EMBL/GenBank/DDBJ databases">
        <authorList>
            <consortium name="Pathogen Informatics"/>
        </authorList>
    </citation>
    <scope>NUCLEOTIDE SEQUENCE [LARGE SCALE GENOMIC DNA]</scope>
</reference>
<organism evidence="4 5">
    <name type="scientific">Heligmosomoides polygyrus</name>
    <name type="common">Parasitic roundworm</name>
    <dbReference type="NCBI Taxonomy" id="6339"/>
    <lineage>
        <taxon>Eukaryota</taxon>
        <taxon>Metazoa</taxon>
        <taxon>Ecdysozoa</taxon>
        <taxon>Nematoda</taxon>
        <taxon>Chromadorea</taxon>
        <taxon>Rhabditida</taxon>
        <taxon>Rhabditina</taxon>
        <taxon>Rhabditomorpha</taxon>
        <taxon>Strongyloidea</taxon>
        <taxon>Heligmosomidae</taxon>
        <taxon>Heligmosomoides</taxon>
    </lineage>
</organism>
<feature type="transmembrane region" description="Helical" evidence="2">
    <location>
        <begin position="139"/>
        <end position="157"/>
    </location>
</feature>
<name>A0A183FJI7_HELPZ</name>
<evidence type="ECO:0000256" key="1">
    <source>
        <dbReference type="SAM" id="MobiDB-lite"/>
    </source>
</evidence>
<dbReference type="WBParaSite" id="HPBE_0000718801-mRNA-1">
    <property type="protein sequence ID" value="HPBE_0000718801-mRNA-1"/>
    <property type="gene ID" value="HPBE_0000718801"/>
</dbReference>
<dbReference type="EMBL" id="UZAH01025832">
    <property type="protein sequence ID" value="VDO71278.1"/>
    <property type="molecule type" value="Genomic_DNA"/>
</dbReference>
<keyword evidence="4" id="KW-1185">Reference proteome</keyword>
<gene>
    <name evidence="3" type="ORF">HPBE_LOCUS7189</name>
</gene>
<dbReference type="AlphaFoldDB" id="A0A183FJI7"/>
<dbReference type="Proteomes" id="UP000050761">
    <property type="component" value="Unassembled WGS sequence"/>
</dbReference>
<feature type="compositionally biased region" description="Basic and acidic residues" evidence="1">
    <location>
        <begin position="81"/>
        <end position="101"/>
    </location>
</feature>
<feature type="region of interest" description="Disordered" evidence="1">
    <location>
        <begin position="62"/>
        <end position="114"/>
    </location>
</feature>
<reference evidence="5" key="2">
    <citation type="submission" date="2019-09" db="UniProtKB">
        <authorList>
            <consortium name="WormBaseParasite"/>
        </authorList>
    </citation>
    <scope>IDENTIFICATION</scope>
</reference>
<proteinExistence type="predicted"/>
<sequence length="159" mass="17340">MAVVDDNLCGLESDYDVDDDKHFLHLRFRCDEQPFPAVDGRPGFPLPSCHVSQMTIVPRSLRPAGKPLVGSRGLGSSRAPSIKDGRVSKRHLKREEQRQERILSQGMPSTQAAGFGAKNQVFMERRKGPQSSSSPSSPTAAVVVVALVFVIVDVVFAEP</sequence>
<evidence type="ECO:0000313" key="5">
    <source>
        <dbReference type="WBParaSite" id="HPBE_0000718801-mRNA-1"/>
    </source>
</evidence>
<keyword evidence="2" id="KW-0812">Transmembrane</keyword>
<keyword evidence="2" id="KW-1133">Transmembrane helix</keyword>
<evidence type="ECO:0000313" key="4">
    <source>
        <dbReference type="Proteomes" id="UP000050761"/>
    </source>
</evidence>
<accession>A0A3P8B3X6</accession>
<keyword evidence="2" id="KW-0472">Membrane</keyword>
<accession>A0A183FJI7</accession>
<evidence type="ECO:0000256" key="2">
    <source>
        <dbReference type="SAM" id="Phobius"/>
    </source>
</evidence>